<dbReference type="GeneID" id="18507221"/>
<feature type="domain" description="AAA+ ATPase" evidence="7">
    <location>
        <begin position="177"/>
        <end position="332"/>
    </location>
</feature>
<dbReference type="Pfam" id="PF23598">
    <property type="entry name" value="LRR_14"/>
    <property type="match status" value="1"/>
</dbReference>
<name>A0AB32VPR6_THECC</name>
<dbReference type="InterPro" id="IPR032675">
    <property type="entry name" value="LRR_dom_sf"/>
</dbReference>
<accession>A0AB32VPR6</accession>
<dbReference type="InterPro" id="IPR003593">
    <property type="entry name" value="AAA+_ATPase"/>
</dbReference>
<protein>
    <submittedName>
        <fullName evidence="9">Probable disease resistance protein At4g27220</fullName>
    </submittedName>
</protein>
<keyword evidence="6" id="KW-0175">Coiled coil</keyword>
<evidence type="ECO:0000256" key="2">
    <source>
        <dbReference type="ARBA" id="ARBA00022737"/>
    </source>
</evidence>
<dbReference type="InterPro" id="IPR050905">
    <property type="entry name" value="Plant_NBS-LRR"/>
</dbReference>
<evidence type="ECO:0000256" key="4">
    <source>
        <dbReference type="ARBA" id="ARBA00022821"/>
    </source>
</evidence>
<keyword evidence="3" id="KW-0547">Nucleotide-binding</keyword>
<dbReference type="GO" id="GO:0043531">
    <property type="term" value="F:ADP binding"/>
    <property type="evidence" value="ECO:0007669"/>
    <property type="project" value="InterPro"/>
</dbReference>
<evidence type="ECO:0000259" key="7">
    <source>
        <dbReference type="SMART" id="SM00382"/>
    </source>
</evidence>
<sequence>MDPVITGAAANVASEAAKGIFHEVKRHMRYVFIHKKNVDKFEEKLKSLIAKRASVQQEVDAANRNGEKIKADVEHWRKTVDKVIDEEDKRVKDLEEKAKNKCFIGLCPNIKSRYQLSRKAEDGAAAVDDLIGQCQFNGVGYLDVPEAIVDASPNGFETFKSREKVFNDIMEAMKDAAISMIGVYGMGGVGKTSLVNEVARQVQEVKLFDSVVTITVAQTPDIQKIQENIAELLGLRLEDKTIDARARRLHERLKKEKMVLVVLDDIWKKLDLREVGIPFGNQHKGCKILLTSRDQNVLSNKMDADKTFAIDDLDDEEAWDLFRKMAGADSVESSELRSTAIDVAKKCARLPLAIATVARALRNKGLFVWKDALRLLQKPSSRNFTGISADVYSAIELSYNHLENEELKQAFLLCSLVHRDASIDDLLKYAIGLGVIKGVDTREEARNSLLTMVSKLKTSCLLLGSTNNEYFNVHDLVYDVAMLIASVDNYVFAPKEEDVLKDWPDEERMKKCNKIHLVFPSIREVPDELNCPQLVYLRVFSEDYFLKMPLNFLRKTTSLKVLHVTNMHVSSLSSSICLLKCLLTLCLDGCELGDIAIIGELKNLEILSFSNSDIRILPKEIGQLVKLKLLDLSYCTKLKIISPNVLSSLPKLEELYMTGTFIQWEVEGHANPRSNASLAELKKLTRLAALEVNILDVEAMSGGLFVEELQKLERYKIFIGNYDKPWFDGNEYGHGCSRTLALDLSITTYHLDHGIKMLLKKTEALYLDDNLFQDASMIKYIFNDNGAVDKIEFSQLRYLIFRRLPYLISFCSEDKSSSTSLPQHELPLFSEKVAFLSLENIFISNLRSIKMIWQNQLLVNSFPKLQRMQVANCDDLLTIFPTNTLRAFQGLQTLRVERCALLEGIFEVGRSNMEEICAVTPQLRELHIENLPSLKYIWKNDPQKTCKFENLQEVHVSCCENLKNVFPASLARSDLPQLRDLQIVGCGGKDIVSKKQGLETAVTLAVTFEFDQVSSLTYITNF</sequence>
<dbReference type="GO" id="GO:0006952">
    <property type="term" value="P:defense response"/>
    <property type="evidence" value="ECO:0007669"/>
    <property type="project" value="UniProtKB-KW"/>
</dbReference>
<dbReference type="KEGG" id="tcc:18507221"/>
<gene>
    <name evidence="9" type="primary">LOC18507221</name>
</gene>
<keyword evidence="4" id="KW-0611">Plant defense</keyword>
<dbReference type="InterPro" id="IPR057135">
    <property type="entry name" value="At4g27190-like_LRR"/>
</dbReference>
<dbReference type="PRINTS" id="PR00364">
    <property type="entry name" value="DISEASERSIST"/>
</dbReference>
<evidence type="ECO:0000256" key="3">
    <source>
        <dbReference type="ARBA" id="ARBA00022741"/>
    </source>
</evidence>
<keyword evidence="2" id="KW-0677">Repeat</keyword>
<dbReference type="SUPFAM" id="SSF52058">
    <property type="entry name" value="L domain-like"/>
    <property type="match status" value="1"/>
</dbReference>
<dbReference type="Pfam" id="PF23247">
    <property type="entry name" value="LRR_RPS2"/>
    <property type="match status" value="1"/>
</dbReference>
<dbReference type="Proteomes" id="UP000694886">
    <property type="component" value="Chromosome 5"/>
</dbReference>
<dbReference type="RefSeq" id="XP_007099670.2">
    <property type="nucleotide sequence ID" value="XM_007099608.2"/>
</dbReference>
<dbReference type="Pfam" id="PF00931">
    <property type="entry name" value="NB-ARC"/>
    <property type="match status" value="1"/>
</dbReference>
<reference evidence="8" key="1">
    <citation type="journal article" date="1997" name="Nucleic Acids Res.">
        <title>tRNAscan-SE: a program for improved detection of transfer RNA genes in genomic sequence.</title>
        <authorList>
            <person name="Lowe T.M."/>
            <person name="Eddy S.R."/>
        </authorList>
    </citation>
    <scope>NUCLEOTIDE SEQUENCE [LARGE SCALE GENOMIC DNA]</scope>
    <source>
        <strain evidence="8">r\B97-61/B2</strain>
    </source>
</reference>
<dbReference type="FunFam" id="3.40.50.300:FF:001091">
    <property type="entry name" value="Probable disease resistance protein At1g61300"/>
    <property type="match status" value="1"/>
</dbReference>
<dbReference type="AlphaFoldDB" id="A0AB32VPR6"/>
<evidence type="ECO:0000256" key="1">
    <source>
        <dbReference type="ARBA" id="ARBA00008894"/>
    </source>
</evidence>
<dbReference type="Gene3D" id="1.10.8.430">
    <property type="entry name" value="Helical domain of apoptotic protease-activating factors"/>
    <property type="match status" value="1"/>
</dbReference>
<proteinExistence type="inferred from homology"/>
<dbReference type="Gene3D" id="3.80.10.10">
    <property type="entry name" value="Ribonuclease Inhibitor"/>
    <property type="match status" value="1"/>
</dbReference>
<dbReference type="PANTHER" id="PTHR33463:SF214">
    <property type="entry name" value="NB-ARC DOMAIN-CONTAINING DISEASE RESISTANCE PROTEIN"/>
    <property type="match status" value="1"/>
</dbReference>
<comment type="similarity">
    <text evidence="1">Belongs to the disease resistance NB-LRR family.</text>
</comment>
<organism evidence="8 9">
    <name type="scientific">Theobroma cacao</name>
    <name type="common">Cacao</name>
    <name type="synonym">Cocoa</name>
    <dbReference type="NCBI Taxonomy" id="3641"/>
    <lineage>
        <taxon>Eukaryota</taxon>
        <taxon>Viridiplantae</taxon>
        <taxon>Streptophyta</taxon>
        <taxon>Embryophyta</taxon>
        <taxon>Tracheophyta</taxon>
        <taxon>Spermatophyta</taxon>
        <taxon>Magnoliopsida</taxon>
        <taxon>eudicotyledons</taxon>
        <taxon>Gunneridae</taxon>
        <taxon>Pentapetalae</taxon>
        <taxon>rosids</taxon>
        <taxon>malvids</taxon>
        <taxon>Malvales</taxon>
        <taxon>Malvaceae</taxon>
        <taxon>Byttnerioideae</taxon>
        <taxon>Theobroma</taxon>
    </lineage>
</organism>
<evidence type="ECO:0000256" key="5">
    <source>
        <dbReference type="ARBA" id="ARBA00022840"/>
    </source>
</evidence>
<evidence type="ECO:0000313" key="9">
    <source>
        <dbReference type="RefSeq" id="XP_007099670.2"/>
    </source>
</evidence>
<dbReference type="Gene3D" id="3.40.50.300">
    <property type="entry name" value="P-loop containing nucleotide triphosphate hydrolases"/>
    <property type="match status" value="1"/>
</dbReference>
<dbReference type="PANTHER" id="PTHR33463">
    <property type="entry name" value="NB-ARC DOMAIN-CONTAINING PROTEIN-RELATED"/>
    <property type="match status" value="1"/>
</dbReference>
<dbReference type="InterPro" id="IPR027417">
    <property type="entry name" value="P-loop_NTPase"/>
</dbReference>
<feature type="coiled-coil region" evidence="6">
    <location>
        <begin position="38"/>
        <end position="97"/>
    </location>
</feature>
<dbReference type="SMART" id="SM00382">
    <property type="entry name" value="AAA"/>
    <property type="match status" value="1"/>
</dbReference>
<dbReference type="InterPro" id="IPR055414">
    <property type="entry name" value="LRR_R13L4/SHOC2-like"/>
</dbReference>
<reference evidence="9" key="2">
    <citation type="submission" date="2025-08" db="UniProtKB">
        <authorList>
            <consortium name="RefSeq"/>
        </authorList>
    </citation>
    <scope>IDENTIFICATION</scope>
</reference>
<keyword evidence="5" id="KW-0067">ATP-binding</keyword>
<dbReference type="Gramene" id="Tc05v2_t026430.1">
    <property type="protein sequence ID" value="Tc05v2_p026430.1"/>
    <property type="gene ID" value="Tc05v2_g026430"/>
</dbReference>
<dbReference type="InterPro" id="IPR042197">
    <property type="entry name" value="Apaf_helical"/>
</dbReference>
<evidence type="ECO:0000256" key="6">
    <source>
        <dbReference type="SAM" id="Coils"/>
    </source>
</evidence>
<dbReference type="GO" id="GO:0005524">
    <property type="term" value="F:ATP binding"/>
    <property type="evidence" value="ECO:0007669"/>
    <property type="project" value="UniProtKB-KW"/>
</dbReference>
<dbReference type="SUPFAM" id="SSF52540">
    <property type="entry name" value="P-loop containing nucleoside triphosphate hydrolases"/>
    <property type="match status" value="1"/>
</dbReference>
<evidence type="ECO:0000313" key="8">
    <source>
        <dbReference type="Proteomes" id="UP000694886"/>
    </source>
</evidence>
<dbReference type="InterPro" id="IPR002182">
    <property type="entry name" value="NB-ARC"/>
</dbReference>